<reference evidence="8 9" key="1">
    <citation type="journal article" date="2017" name="ISME J.">
        <title>Potential for microbial H2 and metal transformations associated with novel bacteria and archaea in deep terrestrial subsurface sediments.</title>
        <authorList>
            <person name="Hernsdorf A.W."/>
            <person name="Amano Y."/>
            <person name="Miyakawa K."/>
            <person name="Ise K."/>
            <person name="Suzuki Y."/>
            <person name="Anantharaman K."/>
            <person name="Probst A."/>
            <person name="Burstein D."/>
            <person name="Thomas B.C."/>
            <person name="Banfield J.F."/>
        </authorList>
    </citation>
    <scope>NUCLEOTIDE SEQUENCE [LARGE SCALE GENOMIC DNA]</scope>
    <source>
        <strain evidence="8">HGW-Wallbacteria-1</strain>
    </source>
</reference>
<dbReference type="PANTHER" id="PTHR35007">
    <property type="entry name" value="INTEGRAL MEMBRANE PROTEIN-RELATED"/>
    <property type="match status" value="1"/>
</dbReference>
<name>A0A2N1PPX3_9BACT</name>
<organism evidence="8 9">
    <name type="scientific">Candidatus Wallbacteria bacterium HGW-Wallbacteria-1</name>
    <dbReference type="NCBI Taxonomy" id="2013854"/>
    <lineage>
        <taxon>Bacteria</taxon>
        <taxon>Candidatus Walliibacteriota</taxon>
    </lineage>
</organism>
<evidence type="ECO:0000313" key="8">
    <source>
        <dbReference type="EMBL" id="PKK90389.1"/>
    </source>
</evidence>
<dbReference type="Pfam" id="PF00482">
    <property type="entry name" value="T2SSF"/>
    <property type="match status" value="1"/>
</dbReference>
<dbReference type="PANTHER" id="PTHR35007:SF2">
    <property type="entry name" value="PILUS ASSEMBLE PROTEIN"/>
    <property type="match status" value="1"/>
</dbReference>
<accession>A0A2N1PPX3</accession>
<evidence type="ECO:0000259" key="7">
    <source>
        <dbReference type="Pfam" id="PF00482"/>
    </source>
</evidence>
<evidence type="ECO:0000256" key="6">
    <source>
        <dbReference type="SAM" id="Phobius"/>
    </source>
</evidence>
<evidence type="ECO:0000313" key="9">
    <source>
        <dbReference type="Proteomes" id="UP000233256"/>
    </source>
</evidence>
<evidence type="ECO:0000256" key="3">
    <source>
        <dbReference type="ARBA" id="ARBA00022692"/>
    </source>
</evidence>
<evidence type="ECO:0000256" key="1">
    <source>
        <dbReference type="ARBA" id="ARBA00004651"/>
    </source>
</evidence>
<dbReference type="GO" id="GO:0005886">
    <property type="term" value="C:plasma membrane"/>
    <property type="evidence" value="ECO:0007669"/>
    <property type="project" value="UniProtKB-SubCell"/>
</dbReference>
<dbReference type="Proteomes" id="UP000233256">
    <property type="component" value="Unassembled WGS sequence"/>
</dbReference>
<comment type="subcellular location">
    <subcellularLocation>
        <location evidence="1">Cell membrane</location>
        <topology evidence="1">Multi-pass membrane protein</topology>
    </subcellularLocation>
</comment>
<evidence type="ECO:0000256" key="5">
    <source>
        <dbReference type="ARBA" id="ARBA00023136"/>
    </source>
</evidence>
<keyword evidence="2" id="KW-1003">Cell membrane</keyword>
<dbReference type="InterPro" id="IPR018076">
    <property type="entry name" value="T2SS_GspF_dom"/>
</dbReference>
<feature type="domain" description="Type II secretion system protein GspF" evidence="7">
    <location>
        <begin position="171"/>
        <end position="296"/>
    </location>
</feature>
<feature type="transmembrane region" description="Helical" evidence="6">
    <location>
        <begin position="106"/>
        <end position="125"/>
    </location>
</feature>
<gene>
    <name evidence="8" type="ORF">CVV64_08475</name>
</gene>
<evidence type="ECO:0000256" key="4">
    <source>
        <dbReference type="ARBA" id="ARBA00022989"/>
    </source>
</evidence>
<keyword evidence="3 6" id="KW-0812">Transmembrane</keyword>
<evidence type="ECO:0000256" key="2">
    <source>
        <dbReference type="ARBA" id="ARBA00022475"/>
    </source>
</evidence>
<feature type="transmembrane region" description="Helical" evidence="6">
    <location>
        <begin position="131"/>
        <end position="152"/>
    </location>
</feature>
<keyword evidence="5 6" id="KW-0472">Membrane</keyword>
<feature type="transmembrane region" description="Helical" evidence="6">
    <location>
        <begin position="6"/>
        <end position="25"/>
    </location>
</feature>
<dbReference type="EMBL" id="PGXC01000005">
    <property type="protein sequence ID" value="PKK90389.1"/>
    <property type="molecule type" value="Genomic_DNA"/>
</dbReference>
<sequence length="314" mass="34637">MGIDVVAMVVVGAIAAFFIFMAVFPDKEEEDIQNRLKQLDAEVTSKDLRKAELQKPFFERVIRPMVSRFANKMDNKKKKSSGTADLKIQLIMAGSPGGLSVSEFQAIRLILALALPSLAVLFVLLLGLPKILVMFGAIIGIMLGVLIPRMYLQKRIAGRQYNILKQLPDVLDLLTVSVEAGLGFDMALAKVCEKMKGVLPDEFKYVLQEVKMGKPRKEALKDMGERLQVDDLSSFLTAIIQAEQLGVSIGNVLRVQSDQMRTRKRQRAEEAAMKAPIKMMLPLVGCIFPVIMIVLLGPAAFRFVTAFSGGGPVR</sequence>
<comment type="caution">
    <text evidence="8">The sequence shown here is derived from an EMBL/GenBank/DDBJ whole genome shotgun (WGS) entry which is preliminary data.</text>
</comment>
<protein>
    <submittedName>
        <fullName evidence="8">Type II secretion system protein</fullName>
    </submittedName>
</protein>
<feature type="transmembrane region" description="Helical" evidence="6">
    <location>
        <begin position="283"/>
        <end position="304"/>
    </location>
</feature>
<proteinExistence type="predicted"/>
<dbReference type="AlphaFoldDB" id="A0A2N1PPX3"/>
<keyword evidence="4 6" id="KW-1133">Transmembrane helix</keyword>